<evidence type="ECO:0000313" key="2">
    <source>
        <dbReference type="EMBL" id="GLU45947.1"/>
    </source>
</evidence>
<dbReference type="AlphaFoldDB" id="A0A9W6UGT0"/>
<name>A0A9W6UGT0_9ACTN</name>
<organism evidence="2 3">
    <name type="scientific">Nocardiopsis ansamitocini</name>
    <dbReference type="NCBI Taxonomy" id="1670832"/>
    <lineage>
        <taxon>Bacteria</taxon>
        <taxon>Bacillati</taxon>
        <taxon>Actinomycetota</taxon>
        <taxon>Actinomycetes</taxon>
        <taxon>Streptosporangiales</taxon>
        <taxon>Nocardiopsidaceae</taxon>
        <taxon>Nocardiopsis</taxon>
    </lineage>
</organism>
<evidence type="ECO:0000259" key="1">
    <source>
        <dbReference type="Pfam" id="PF04149"/>
    </source>
</evidence>
<accession>A0A9W6UGT0</accession>
<proteinExistence type="predicted"/>
<dbReference type="EMBL" id="BSQG01000001">
    <property type="protein sequence ID" value="GLU45947.1"/>
    <property type="molecule type" value="Genomic_DNA"/>
</dbReference>
<dbReference type="Pfam" id="PF04149">
    <property type="entry name" value="DUF397"/>
    <property type="match status" value="1"/>
</dbReference>
<dbReference type="Proteomes" id="UP001165092">
    <property type="component" value="Unassembled WGS sequence"/>
</dbReference>
<dbReference type="InterPro" id="IPR007278">
    <property type="entry name" value="DUF397"/>
</dbReference>
<keyword evidence="3" id="KW-1185">Reference proteome</keyword>
<evidence type="ECO:0000313" key="3">
    <source>
        <dbReference type="Proteomes" id="UP001165092"/>
    </source>
</evidence>
<comment type="caution">
    <text evidence="2">The sequence shown here is derived from an EMBL/GenBank/DDBJ whole genome shotgun (WGS) entry which is preliminary data.</text>
</comment>
<feature type="domain" description="DUF397" evidence="1">
    <location>
        <begin position="10"/>
        <end position="63"/>
    </location>
</feature>
<gene>
    <name evidence="2" type="ORF">Nans01_02980</name>
</gene>
<dbReference type="RefSeq" id="WP_285756819.1">
    <property type="nucleotide sequence ID" value="NZ_BSQG01000001.1"/>
</dbReference>
<sequence length="70" mass="7407">MTESQDRPGLAWHKSFYSGSGGGNCVEVARGLCQMNLRDSKNPEHGFLSFAGAEWDAFLASVKATGSSGP</sequence>
<protein>
    <recommendedName>
        <fullName evidence="1">DUF397 domain-containing protein</fullName>
    </recommendedName>
</protein>
<reference evidence="2" key="1">
    <citation type="submission" date="2023-02" db="EMBL/GenBank/DDBJ databases">
        <title>Nocardiopsis ansamitocini NBRC 112285.</title>
        <authorList>
            <person name="Ichikawa N."/>
            <person name="Sato H."/>
            <person name="Tonouchi N."/>
        </authorList>
    </citation>
    <scope>NUCLEOTIDE SEQUENCE</scope>
    <source>
        <strain evidence="2">NBRC 112285</strain>
    </source>
</reference>